<dbReference type="GO" id="GO:0004733">
    <property type="term" value="F:pyridoxamine phosphate oxidase activity"/>
    <property type="evidence" value="ECO:0007669"/>
    <property type="project" value="InterPro"/>
</dbReference>
<feature type="binding site" evidence="5">
    <location>
        <position position="194"/>
    </location>
    <ligand>
        <name>FMN</name>
        <dbReference type="ChEBI" id="CHEBI:58210"/>
    </ligand>
</feature>
<dbReference type="STRING" id="465820.NS263_08900"/>
<evidence type="ECO:0000256" key="2">
    <source>
        <dbReference type="ARBA" id="ARBA00022630"/>
    </source>
</evidence>
<feature type="binding site" evidence="5">
    <location>
        <begin position="138"/>
        <end position="139"/>
    </location>
    <ligand>
        <name>FMN</name>
        <dbReference type="ChEBI" id="CHEBI:58210"/>
    </ligand>
</feature>
<dbReference type="Pfam" id="PF01243">
    <property type="entry name" value="PNPOx_N"/>
    <property type="match status" value="1"/>
</dbReference>
<dbReference type="Gene3D" id="2.30.110.10">
    <property type="entry name" value="Electron Transport, Fmn-binding Protein, Chain A"/>
    <property type="match status" value="1"/>
</dbReference>
<comment type="cofactor">
    <cofactor evidence="5">
        <name>FMN</name>
        <dbReference type="ChEBI" id="CHEBI:58210"/>
    </cofactor>
    <text evidence="5">Binds 1 FMN per subunit.</text>
</comment>
<feature type="domain" description="Pyridoxine 5'-phosphate oxidase dimerisation C-terminal" evidence="8">
    <location>
        <begin position="171"/>
        <end position="211"/>
    </location>
</feature>
<reference evidence="9 10" key="1">
    <citation type="journal article" date="2016" name="Front. Microbiol.">
        <title>Genomic Resource of Rice Seed Associated Bacteria.</title>
        <authorList>
            <person name="Midha S."/>
            <person name="Bansal K."/>
            <person name="Sharma S."/>
            <person name="Kumar N."/>
            <person name="Patil P.P."/>
            <person name="Chaudhry V."/>
            <person name="Patil P.B."/>
        </authorList>
    </citation>
    <scope>NUCLEOTIDE SEQUENCE [LARGE SCALE GENOMIC DNA]</scope>
    <source>
        <strain evidence="9 10">NS359</strain>
    </source>
</reference>
<dbReference type="GO" id="GO:0008615">
    <property type="term" value="P:pyridoxine biosynthetic process"/>
    <property type="evidence" value="ECO:0007669"/>
    <property type="project" value="InterPro"/>
</dbReference>
<dbReference type="PANTHER" id="PTHR10851:SF0">
    <property type="entry name" value="PYRIDOXINE-5'-PHOSPHATE OXIDASE"/>
    <property type="match status" value="1"/>
</dbReference>
<dbReference type="AlphaFoldDB" id="A0A147DU58"/>
<comment type="similarity">
    <text evidence="1">Belongs to the pyridoxamine 5'-phosphate oxidase family.</text>
</comment>
<comment type="caution">
    <text evidence="9">The sequence shown here is derived from an EMBL/GenBank/DDBJ whole genome shotgun (WGS) entry which is preliminary data.</text>
</comment>
<dbReference type="PANTHER" id="PTHR10851">
    <property type="entry name" value="PYRIDOXINE-5-PHOSPHATE OXIDASE"/>
    <property type="match status" value="1"/>
</dbReference>
<feature type="region of interest" description="Disordered" evidence="6">
    <location>
        <begin position="1"/>
        <end position="22"/>
    </location>
</feature>
<sequence>MSSSLSGDDSLHLPEFDAPPASPFDVARAWLDGAADREVSEPMSMTLATAGADGRVSARTVDVKRLDDRGLVFGTSTLSPKGRQLAENPHAALQVYWRESMQQLRFEGLAVQLSDEESDALFADRSPKSRAATAIADQSDVLEPRTLQDLIDDANVLLDENDDDVPRPEGWVAWRLEPDVVEFWQGSRDRMHRRLQYVRAGDGWDVARLQP</sequence>
<dbReference type="InterPro" id="IPR019576">
    <property type="entry name" value="Pyridoxamine_oxidase_dimer_C"/>
</dbReference>
<name>A0A147DU58_9MICO</name>
<feature type="binding site" evidence="5">
    <location>
        <position position="184"/>
    </location>
    <ligand>
        <name>FMN</name>
        <dbReference type="ChEBI" id="CHEBI:58210"/>
    </ligand>
</feature>
<evidence type="ECO:0000256" key="3">
    <source>
        <dbReference type="ARBA" id="ARBA00022643"/>
    </source>
</evidence>
<evidence type="ECO:0000259" key="8">
    <source>
        <dbReference type="Pfam" id="PF10590"/>
    </source>
</evidence>
<gene>
    <name evidence="9" type="ORF">NS359_01490</name>
</gene>
<dbReference type="InterPro" id="IPR000659">
    <property type="entry name" value="Pyridox_Oxase"/>
</dbReference>
<dbReference type="GO" id="GO:0010181">
    <property type="term" value="F:FMN binding"/>
    <property type="evidence" value="ECO:0007669"/>
    <property type="project" value="InterPro"/>
</dbReference>
<dbReference type="SUPFAM" id="SSF50475">
    <property type="entry name" value="FMN-binding split barrel"/>
    <property type="match status" value="1"/>
</dbReference>
<protein>
    <recommendedName>
        <fullName evidence="11">Pyridoxamine 5'-phosphate oxidase</fullName>
    </recommendedName>
</protein>
<feature type="domain" description="Pyridoxamine 5'-phosphate oxidase N-terminal" evidence="7">
    <location>
        <begin position="34"/>
        <end position="146"/>
    </location>
</feature>
<feature type="binding site" evidence="5">
    <location>
        <position position="81"/>
    </location>
    <ligand>
        <name>FMN</name>
        <dbReference type="ChEBI" id="CHEBI:58210"/>
    </ligand>
</feature>
<dbReference type="RefSeq" id="WP_058748715.1">
    <property type="nucleotide sequence ID" value="NZ_LDRC01000008.1"/>
</dbReference>
<feature type="binding site" evidence="5">
    <location>
        <position position="103"/>
    </location>
    <ligand>
        <name>FMN</name>
        <dbReference type="ChEBI" id="CHEBI:58210"/>
    </ligand>
</feature>
<evidence type="ECO:0000313" key="9">
    <source>
        <dbReference type="EMBL" id="KTR53928.1"/>
    </source>
</evidence>
<evidence type="ECO:0000256" key="1">
    <source>
        <dbReference type="ARBA" id="ARBA00007301"/>
    </source>
</evidence>
<dbReference type="PIRSF" id="PIRSF000190">
    <property type="entry name" value="Pyd_amn-ph_oxd"/>
    <property type="match status" value="1"/>
</dbReference>
<accession>A0A147DU58</accession>
<evidence type="ECO:0000256" key="6">
    <source>
        <dbReference type="SAM" id="MobiDB-lite"/>
    </source>
</evidence>
<dbReference type="NCBIfam" id="NF004231">
    <property type="entry name" value="PRK05679.1"/>
    <property type="match status" value="1"/>
</dbReference>
<proteinExistence type="inferred from homology"/>
<keyword evidence="4" id="KW-0560">Oxidoreductase</keyword>
<dbReference type="Proteomes" id="UP000072763">
    <property type="component" value="Unassembled WGS sequence"/>
</dbReference>
<organism evidence="9 10">
    <name type="scientific">Curtobacterium oceanosedimentum</name>
    <dbReference type="NCBI Taxonomy" id="465820"/>
    <lineage>
        <taxon>Bacteria</taxon>
        <taxon>Bacillati</taxon>
        <taxon>Actinomycetota</taxon>
        <taxon>Actinomycetes</taxon>
        <taxon>Micrococcales</taxon>
        <taxon>Microbacteriaceae</taxon>
        <taxon>Curtobacterium</taxon>
    </lineage>
</organism>
<feature type="binding site" evidence="5">
    <location>
        <begin position="59"/>
        <end position="64"/>
    </location>
    <ligand>
        <name>FMN</name>
        <dbReference type="ChEBI" id="CHEBI:58210"/>
    </ligand>
</feature>
<dbReference type="Pfam" id="PF10590">
    <property type="entry name" value="PNP_phzG_C"/>
    <property type="match status" value="1"/>
</dbReference>
<dbReference type="OrthoDB" id="9780392at2"/>
<evidence type="ECO:0000256" key="4">
    <source>
        <dbReference type="ARBA" id="ARBA00023002"/>
    </source>
</evidence>
<evidence type="ECO:0000256" key="5">
    <source>
        <dbReference type="PIRSR" id="PIRSR000190-2"/>
    </source>
</evidence>
<evidence type="ECO:0000259" key="7">
    <source>
        <dbReference type="Pfam" id="PF01243"/>
    </source>
</evidence>
<keyword evidence="3 5" id="KW-0288">FMN</keyword>
<evidence type="ECO:0008006" key="11">
    <source>
        <dbReference type="Google" id="ProtNLM"/>
    </source>
</evidence>
<dbReference type="InterPro" id="IPR011576">
    <property type="entry name" value="Pyridox_Oxase_N"/>
</dbReference>
<dbReference type="InterPro" id="IPR012349">
    <property type="entry name" value="Split_barrel_FMN-bd"/>
</dbReference>
<keyword evidence="2" id="KW-0285">Flavoprotein</keyword>
<evidence type="ECO:0000313" key="10">
    <source>
        <dbReference type="Proteomes" id="UP000072763"/>
    </source>
</evidence>
<dbReference type="EMBL" id="LDRC01000008">
    <property type="protein sequence ID" value="KTR53928.1"/>
    <property type="molecule type" value="Genomic_DNA"/>
</dbReference>
<dbReference type="PATRIC" id="fig|465820.4.peg.3083"/>